<reference evidence="2" key="1">
    <citation type="journal article" date="2014" name="Front. Microbiol.">
        <title>High frequency of phylogenetically diverse reductive dehalogenase-homologous genes in deep subseafloor sedimentary metagenomes.</title>
        <authorList>
            <person name="Kawai M."/>
            <person name="Futagami T."/>
            <person name="Toyoda A."/>
            <person name="Takaki Y."/>
            <person name="Nishi S."/>
            <person name="Hori S."/>
            <person name="Arai W."/>
            <person name="Tsubouchi T."/>
            <person name="Morono Y."/>
            <person name="Uchiyama I."/>
            <person name="Ito T."/>
            <person name="Fujiyama A."/>
            <person name="Inagaki F."/>
            <person name="Takami H."/>
        </authorList>
    </citation>
    <scope>NUCLEOTIDE SEQUENCE</scope>
    <source>
        <strain evidence="2">Expedition CK06-06</strain>
    </source>
</reference>
<dbReference type="AlphaFoldDB" id="X0VS23"/>
<gene>
    <name evidence="2" type="ORF">S01H1_60492</name>
</gene>
<dbReference type="Pfam" id="PF04366">
    <property type="entry name" value="Ysc84"/>
    <property type="match status" value="1"/>
</dbReference>
<feature type="non-terminal residue" evidence="2">
    <location>
        <position position="1"/>
    </location>
</feature>
<organism evidence="2">
    <name type="scientific">marine sediment metagenome</name>
    <dbReference type="NCBI Taxonomy" id="412755"/>
    <lineage>
        <taxon>unclassified sequences</taxon>
        <taxon>metagenomes</taxon>
        <taxon>ecological metagenomes</taxon>
    </lineage>
</organism>
<comment type="caution">
    <text evidence="2">The sequence shown here is derived from an EMBL/GenBank/DDBJ whole genome shotgun (WGS) entry which is preliminary data.</text>
</comment>
<proteinExistence type="predicted"/>
<sequence>KGVLVFPKVFKAGFGIGGEYGEGALRIKDKTVDYYNTTAASIGFQLGGQKKTIIIAFMQEDALKKFREASGWKVGVDASVAVIAIGAGGAIDTASINEPIIAFVLDQKGLMYNLTLEGSKITKMQK</sequence>
<dbReference type="InterPro" id="IPR007461">
    <property type="entry name" value="Ysc84_actin-binding"/>
</dbReference>
<evidence type="ECO:0000313" key="2">
    <source>
        <dbReference type="EMBL" id="GAG21010.1"/>
    </source>
</evidence>
<accession>X0VS23</accession>
<feature type="domain" description="Ysc84 actin-binding" evidence="1">
    <location>
        <begin position="39"/>
        <end position="124"/>
    </location>
</feature>
<dbReference type="EMBL" id="BARS01039618">
    <property type="protein sequence ID" value="GAG21010.1"/>
    <property type="molecule type" value="Genomic_DNA"/>
</dbReference>
<evidence type="ECO:0000259" key="1">
    <source>
        <dbReference type="Pfam" id="PF04366"/>
    </source>
</evidence>
<name>X0VS23_9ZZZZ</name>
<dbReference type="CDD" id="cd11524">
    <property type="entry name" value="SYLF"/>
    <property type="match status" value="1"/>
</dbReference>
<protein>
    <recommendedName>
        <fullName evidence="1">Ysc84 actin-binding domain-containing protein</fullName>
    </recommendedName>
</protein>